<accession>A0A5J5K6F7</accession>
<gene>
    <name evidence="1" type="ORF">F5972_04195</name>
</gene>
<proteinExistence type="predicted"/>
<evidence type="ECO:0000313" key="2">
    <source>
        <dbReference type="Proteomes" id="UP000327011"/>
    </source>
</evidence>
<dbReference type="RefSeq" id="WP_150931338.1">
    <property type="nucleotide sequence ID" value="NZ_VYTZ01000002.1"/>
</dbReference>
<protein>
    <submittedName>
        <fullName evidence="1">Uncharacterized protein</fullName>
    </submittedName>
</protein>
<keyword evidence="2" id="KW-1185">Reference proteome</keyword>
<evidence type="ECO:0000313" key="1">
    <source>
        <dbReference type="EMBL" id="KAA9380384.1"/>
    </source>
</evidence>
<dbReference type="Proteomes" id="UP000327011">
    <property type="component" value="Unassembled WGS sequence"/>
</dbReference>
<reference evidence="1 2" key="1">
    <citation type="submission" date="2019-09" db="EMBL/GenBank/DDBJ databases">
        <title>Screening of Novel Bioactive Compounds from Soil-Associated.</title>
        <authorList>
            <person name="Gong X."/>
        </authorList>
    </citation>
    <scope>NUCLEOTIDE SEQUENCE [LARGE SCALE GENOMIC DNA]</scope>
    <source>
        <strain evidence="1 2">Gxj-6</strain>
    </source>
</reference>
<dbReference type="AlphaFoldDB" id="A0A5J5K6F7"/>
<organism evidence="1 2">
    <name type="scientific">Microbispora cellulosiformans</name>
    <dbReference type="NCBI Taxonomy" id="2614688"/>
    <lineage>
        <taxon>Bacteria</taxon>
        <taxon>Bacillati</taxon>
        <taxon>Actinomycetota</taxon>
        <taxon>Actinomycetes</taxon>
        <taxon>Streptosporangiales</taxon>
        <taxon>Streptosporangiaceae</taxon>
        <taxon>Microbispora</taxon>
    </lineage>
</organism>
<name>A0A5J5K6F7_9ACTN</name>
<sequence length="203" mass="22444">MRKDDHVPADVEALLLDRDSQISASRDELAGRESAWASGAEAVEGHLRRVVADLNRIPELVVEHAEFGHYGSGYASFVDVLLTRRDGSARRVDPDGYTTVEGLSVALCRLAPIACILSPAERSHHPAGHGHHSMPSLDTVAETPILGWEKGCEQISQVLHRHRIMLVGPRLLSRPALPHLKIDTELGDGPLYSIFDVWFHWMD</sequence>
<dbReference type="EMBL" id="VYTZ01000002">
    <property type="protein sequence ID" value="KAA9380384.1"/>
    <property type="molecule type" value="Genomic_DNA"/>
</dbReference>
<comment type="caution">
    <text evidence="1">The sequence shown here is derived from an EMBL/GenBank/DDBJ whole genome shotgun (WGS) entry which is preliminary data.</text>
</comment>